<evidence type="ECO:0000256" key="1">
    <source>
        <dbReference type="SAM" id="Phobius"/>
    </source>
</evidence>
<gene>
    <name evidence="2" type="ORF">NUH22_04375</name>
</gene>
<dbReference type="AlphaFoldDB" id="A0AA94XTY8"/>
<feature type="transmembrane region" description="Helical" evidence="1">
    <location>
        <begin position="176"/>
        <end position="197"/>
    </location>
</feature>
<keyword evidence="1" id="KW-1133">Transmembrane helix</keyword>
<dbReference type="RefSeq" id="WP_257746040.1">
    <property type="nucleotide sequence ID" value="NZ_CP102487.1"/>
</dbReference>
<dbReference type="EMBL" id="CP102487">
    <property type="protein sequence ID" value="UUX59865.1"/>
    <property type="molecule type" value="Genomic_DNA"/>
</dbReference>
<protein>
    <submittedName>
        <fullName evidence="2">DMT family transporter</fullName>
    </submittedName>
</protein>
<accession>A0AA94XTY8</accession>
<keyword evidence="1" id="KW-0812">Transmembrane</keyword>
<dbReference type="PANTHER" id="PTHR34821:SF2">
    <property type="entry name" value="INNER MEMBRANE PROTEIN YDCZ"/>
    <property type="match status" value="1"/>
</dbReference>
<feature type="transmembrane region" description="Helical" evidence="1">
    <location>
        <begin position="301"/>
        <end position="323"/>
    </location>
</feature>
<feature type="transmembrane region" description="Helical" evidence="1">
    <location>
        <begin position="275"/>
        <end position="295"/>
    </location>
</feature>
<reference evidence="2" key="1">
    <citation type="journal article" date="2022" name="Pest Manag. Sci.">
        <title>Glutamicibacter halophytocola-mediated host fitness of potato tuber moth on Solanaceae crops.</title>
        <authorList>
            <person name="Wang W."/>
            <person name="Xiao G."/>
            <person name="Du G."/>
            <person name="Chang L."/>
            <person name="Yang Y."/>
            <person name="Ye J."/>
            <person name="Chen B."/>
        </authorList>
    </citation>
    <scope>NUCLEOTIDE SEQUENCE</scope>
    <source>
        <strain evidence="2">S2</strain>
    </source>
</reference>
<feature type="transmembrane region" description="Helical" evidence="1">
    <location>
        <begin position="152"/>
        <end position="170"/>
    </location>
</feature>
<name>A0AA94XTY8_9MICC</name>
<feature type="transmembrane region" description="Helical" evidence="1">
    <location>
        <begin position="248"/>
        <end position="268"/>
    </location>
</feature>
<dbReference type="GO" id="GO:0005886">
    <property type="term" value="C:plasma membrane"/>
    <property type="evidence" value="ECO:0007669"/>
    <property type="project" value="TreeGrafter"/>
</dbReference>
<proteinExistence type="predicted"/>
<feature type="transmembrane region" description="Helical" evidence="1">
    <location>
        <begin position="21"/>
        <end position="40"/>
    </location>
</feature>
<dbReference type="Pfam" id="PF04657">
    <property type="entry name" value="DMT_YdcZ"/>
    <property type="match status" value="2"/>
</dbReference>
<feature type="transmembrane region" description="Helical" evidence="1">
    <location>
        <begin position="209"/>
        <end position="233"/>
    </location>
</feature>
<feature type="transmembrane region" description="Helical" evidence="1">
    <location>
        <begin position="119"/>
        <end position="140"/>
    </location>
</feature>
<evidence type="ECO:0000313" key="3">
    <source>
        <dbReference type="Proteomes" id="UP001060018"/>
    </source>
</evidence>
<organism evidence="2 3">
    <name type="scientific">Glutamicibacter halophytocola</name>
    <dbReference type="NCBI Taxonomy" id="1933880"/>
    <lineage>
        <taxon>Bacteria</taxon>
        <taxon>Bacillati</taxon>
        <taxon>Actinomycetota</taxon>
        <taxon>Actinomycetes</taxon>
        <taxon>Micrococcales</taxon>
        <taxon>Micrococcaceae</taxon>
        <taxon>Glutamicibacter</taxon>
    </lineage>
</organism>
<keyword evidence="1" id="KW-0472">Membrane</keyword>
<feature type="transmembrane region" description="Helical" evidence="1">
    <location>
        <begin position="52"/>
        <end position="74"/>
    </location>
</feature>
<evidence type="ECO:0000313" key="2">
    <source>
        <dbReference type="EMBL" id="UUX59865.1"/>
    </source>
</evidence>
<dbReference type="InterPro" id="IPR006750">
    <property type="entry name" value="YdcZ"/>
</dbReference>
<dbReference type="PANTHER" id="PTHR34821">
    <property type="entry name" value="INNER MEMBRANE PROTEIN YDCZ"/>
    <property type="match status" value="1"/>
</dbReference>
<feature type="transmembrane region" description="Helical" evidence="1">
    <location>
        <begin position="95"/>
        <end position="113"/>
    </location>
</feature>
<sequence length="340" mass="34000">MKPSTLPKPGTAPQRRTGGTFFFVLLSIAAGLLLSTQSRINGALGAALGDAITASTISFGVGLAALVLLALLSPPVRASVAQVPGALARGDFPRWYLAAGVVGALVVFSQATAIALVGVALFTVCLVTGQCIGSMALDRIGFGGAPPRKISALRLLGAVLTIAGVIWAASPRGAGTDLLALLLPMILSAVVGVLMGFQSASNGVQAAAYGTAAAAALVNFATGFVVLVALMLLRLPAGIGLNPFPAHWWYYSGGLLGCLFVGITVMAIKRLGVLVTSLAAVGGQLIGSLLLDVLAPAAGSSVSPATVMGTILTLLAVALASLAGHRKSTAGTREKTPALN</sequence>
<dbReference type="Proteomes" id="UP001060018">
    <property type="component" value="Chromosome"/>
</dbReference>